<reference evidence="1 2" key="1">
    <citation type="submission" date="2024-09" db="EMBL/GenBank/DDBJ databases">
        <title>Description of Labrys sedimenti sp. nov., isolated from a diclofenac-degrading enrichment culture, and genome-based reclassification of Labrys portucalensis as a later heterotypic synonym of Labrys neptuniae.</title>
        <authorList>
            <person name="Tancsics A."/>
            <person name="Csepanyi A."/>
        </authorList>
    </citation>
    <scope>NUCLEOTIDE SEQUENCE [LARGE SCALE GENOMIC DNA]</scope>
    <source>
        <strain evidence="1 2">LMG 23412</strain>
    </source>
</reference>
<dbReference type="RefSeq" id="WP_394308376.1">
    <property type="nucleotide sequence ID" value="NZ_JBHGPK010000001.1"/>
</dbReference>
<evidence type="ECO:0000313" key="2">
    <source>
        <dbReference type="Proteomes" id="UP001595190"/>
    </source>
</evidence>
<proteinExistence type="predicted"/>
<evidence type="ECO:0000313" key="1">
    <source>
        <dbReference type="EMBL" id="MFC2248520.1"/>
    </source>
</evidence>
<sequence>MTTIALPDGLMAMIKAATRALVLACGGAATVKSLTGASDGQISRWQGDAYPDVIPAWAVGVLEFNCQQPAFTRMMAGLTGHRLTPIAEEGGDEPGSRDFVGDLVSVAGAASKVTAGMSDALADGKVTPGEAKGGLANIASLERELTVAKRRLSVVAGGAA</sequence>
<gene>
    <name evidence="1" type="ORF">ACETRX_02730</name>
</gene>
<comment type="caution">
    <text evidence="1">The sequence shown here is derived from an EMBL/GenBank/DDBJ whole genome shotgun (WGS) entry which is preliminary data.</text>
</comment>
<organism evidence="1 2">
    <name type="scientific">Labrys neptuniae</name>
    <dbReference type="NCBI Taxonomy" id="376174"/>
    <lineage>
        <taxon>Bacteria</taxon>
        <taxon>Pseudomonadati</taxon>
        <taxon>Pseudomonadota</taxon>
        <taxon>Alphaproteobacteria</taxon>
        <taxon>Hyphomicrobiales</taxon>
        <taxon>Xanthobacteraceae</taxon>
        <taxon>Labrys</taxon>
    </lineage>
</organism>
<protein>
    <submittedName>
        <fullName evidence="1">Uncharacterized protein</fullName>
    </submittedName>
</protein>
<accession>A0ABV6Z8J1</accession>
<name>A0ABV6Z8J1_9HYPH</name>
<dbReference type="Proteomes" id="UP001595190">
    <property type="component" value="Unassembled WGS sequence"/>
</dbReference>
<dbReference type="EMBL" id="JBHGPK010000001">
    <property type="protein sequence ID" value="MFC2248520.1"/>
    <property type="molecule type" value="Genomic_DNA"/>
</dbReference>